<protein>
    <submittedName>
        <fullName evidence="7">Sugar ABC transporter substrate-binding protein</fullName>
    </submittedName>
</protein>
<gene>
    <name evidence="7" type="ORF">KTH89_14755</name>
</gene>
<sequence length="351" mass="37289">MKRKFMKSVLAAMVAGIMMTTGCTSKAEEPANSDTSATPQETEAGTDENTAAPEADQAEDQKGDKGSYKIGYTIQDLANPTWAAKIQYITEMCDELGWEVAAVDNGADSGKQITQVENFVTSGVDVVVVQPADANSLTDVSKKAHDKGIYMMADGVSFPEADLSYINDNFTVGKMVGTACGEWLNKTFGEDAKTEVAIYEWPSIKECIDRVDGMKEGLKETAPNAQVVASASAANVTDGMSNAENILQAHPEVKAFMCFGDGGALGASEVLEAKGTGADEVGIFSIDGTDEALTKIKNNTPFKMSVSLGSPKGQADGIMEALKALFSGSYEEVYYTPNEVVDSSNVDEYLK</sequence>
<proteinExistence type="inferred from homology"/>
<dbReference type="SUPFAM" id="SSF53822">
    <property type="entry name" value="Periplasmic binding protein-like I"/>
    <property type="match status" value="1"/>
</dbReference>
<dbReference type="GO" id="GO:0030246">
    <property type="term" value="F:carbohydrate binding"/>
    <property type="evidence" value="ECO:0007669"/>
    <property type="project" value="UniProtKB-ARBA"/>
</dbReference>
<dbReference type="Gene3D" id="3.40.50.2300">
    <property type="match status" value="2"/>
</dbReference>
<dbReference type="PANTHER" id="PTHR46847:SF1">
    <property type="entry name" value="D-ALLOSE-BINDING PERIPLASMIC PROTEIN-RELATED"/>
    <property type="match status" value="1"/>
</dbReference>
<organism evidence="7 8">
    <name type="scientific">Diplocloster agilis</name>
    <dbReference type="NCBI Taxonomy" id="2850323"/>
    <lineage>
        <taxon>Bacteria</taxon>
        <taxon>Bacillati</taxon>
        <taxon>Bacillota</taxon>
        <taxon>Clostridia</taxon>
        <taxon>Lachnospirales</taxon>
        <taxon>Lachnospiraceae</taxon>
        <taxon>Diplocloster</taxon>
    </lineage>
</organism>
<dbReference type="InterPro" id="IPR028082">
    <property type="entry name" value="Peripla_BP_I"/>
</dbReference>
<dbReference type="AlphaFoldDB" id="A0A949K081"/>
<keyword evidence="3 5" id="KW-0732">Signal</keyword>
<reference evidence="7" key="1">
    <citation type="submission" date="2021-06" db="EMBL/GenBank/DDBJ databases">
        <title>Description of novel taxa of the family Lachnospiraceae.</title>
        <authorList>
            <person name="Chaplin A.V."/>
            <person name="Sokolova S.R."/>
            <person name="Pikina A.P."/>
            <person name="Korzhanova M."/>
            <person name="Belova V."/>
            <person name="Korostin D."/>
            <person name="Efimov B.A."/>
        </authorList>
    </citation>
    <scope>NUCLEOTIDE SEQUENCE</scope>
    <source>
        <strain evidence="7">ASD5720</strain>
    </source>
</reference>
<dbReference type="RefSeq" id="WP_238722218.1">
    <property type="nucleotide sequence ID" value="NZ_JAHQCW010000025.1"/>
</dbReference>
<dbReference type="EMBL" id="JAHQCW010000025">
    <property type="protein sequence ID" value="MBU9737804.1"/>
    <property type="molecule type" value="Genomic_DNA"/>
</dbReference>
<evidence type="ECO:0000256" key="5">
    <source>
        <dbReference type="SAM" id="SignalP"/>
    </source>
</evidence>
<evidence type="ECO:0000313" key="8">
    <source>
        <dbReference type="Proteomes" id="UP000712157"/>
    </source>
</evidence>
<evidence type="ECO:0000256" key="2">
    <source>
        <dbReference type="ARBA" id="ARBA00007639"/>
    </source>
</evidence>
<evidence type="ECO:0000313" key="7">
    <source>
        <dbReference type="EMBL" id="MBU9737804.1"/>
    </source>
</evidence>
<evidence type="ECO:0000256" key="1">
    <source>
        <dbReference type="ARBA" id="ARBA00004196"/>
    </source>
</evidence>
<dbReference type="PANTHER" id="PTHR46847">
    <property type="entry name" value="D-ALLOSE-BINDING PERIPLASMIC PROTEIN-RELATED"/>
    <property type="match status" value="1"/>
</dbReference>
<keyword evidence="8" id="KW-1185">Reference proteome</keyword>
<dbReference type="InterPro" id="IPR025997">
    <property type="entry name" value="SBP_2_dom"/>
</dbReference>
<dbReference type="Proteomes" id="UP000712157">
    <property type="component" value="Unassembled WGS sequence"/>
</dbReference>
<evidence type="ECO:0000256" key="4">
    <source>
        <dbReference type="SAM" id="MobiDB-lite"/>
    </source>
</evidence>
<name>A0A949K081_9FIRM</name>
<feature type="region of interest" description="Disordered" evidence="4">
    <location>
        <begin position="25"/>
        <end position="65"/>
    </location>
</feature>
<dbReference type="GO" id="GO:0030313">
    <property type="term" value="C:cell envelope"/>
    <property type="evidence" value="ECO:0007669"/>
    <property type="project" value="UniProtKB-SubCell"/>
</dbReference>
<accession>A0A949K081</accession>
<feature type="domain" description="Periplasmic binding protein" evidence="6">
    <location>
        <begin position="70"/>
        <end position="328"/>
    </location>
</feature>
<evidence type="ECO:0000256" key="3">
    <source>
        <dbReference type="ARBA" id="ARBA00022729"/>
    </source>
</evidence>
<comment type="similarity">
    <text evidence="2">Belongs to the bacterial solute-binding protein 2 family.</text>
</comment>
<feature type="signal peptide" evidence="5">
    <location>
        <begin position="1"/>
        <end position="27"/>
    </location>
</feature>
<evidence type="ECO:0000259" key="6">
    <source>
        <dbReference type="Pfam" id="PF13407"/>
    </source>
</evidence>
<dbReference type="PROSITE" id="PS51257">
    <property type="entry name" value="PROKAR_LIPOPROTEIN"/>
    <property type="match status" value="1"/>
</dbReference>
<feature type="compositionally biased region" description="Polar residues" evidence="4">
    <location>
        <begin position="32"/>
        <end position="49"/>
    </location>
</feature>
<comment type="subcellular location">
    <subcellularLocation>
        <location evidence="1">Cell envelope</location>
    </subcellularLocation>
</comment>
<comment type="caution">
    <text evidence="7">The sequence shown here is derived from an EMBL/GenBank/DDBJ whole genome shotgun (WGS) entry which is preliminary data.</text>
</comment>
<dbReference type="CDD" id="cd01536">
    <property type="entry name" value="PBP1_ABC_sugar_binding-like"/>
    <property type="match status" value="1"/>
</dbReference>
<dbReference type="Pfam" id="PF13407">
    <property type="entry name" value="Peripla_BP_4"/>
    <property type="match status" value="1"/>
</dbReference>
<feature type="chain" id="PRO_5036889315" evidence="5">
    <location>
        <begin position="28"/>
        <end position="351"/>
    </location>
</feature>